<dbReference type="RefSeq" id="WP_109658442.1">
    <property type="nucleotide sequence ID" value="NZ_CP029145.1"/>
</dbReference>
<name>A0A2Z3H352_9BACT</name>
<proteinExistence type="predicted"/>
<dbReference type="OrthoDB" id="978691at2"/>
<evidence type="ECO:0008006" key="3">
    <source>
        <dbReference type="Google" id="ProtNLM"/>
    </source>
</evidence>
<accession>A0A2Z3H352</accession>
<dbReference type="Proteomes" id="UP000245999">
    <property type="component" value="Chromosome"/>
</dbReference>
<keyword evidence="2" id="KW-1185">Reference proteome</keyword>
<sequence>MNVTFDALPPTARVWIYQANRPLTDAELAAVGPHLAQFATAWTSHGAALRAAAEFRHRQFLVIGLDEAVAGASGCSIDTSVRFVHELENALSISLLDKAHLAFGGAAGLELLERRALKLAVAAGTLGPETPYFDNTVATKAEMEARWPAPAGRTWLARYFAPAPAESAGAPTPA</sequence>
<dbReference type="KEGG" id="hnv:DDQ68_14345"/>
<organism evidence="1 2">
    <name type="scientific">Hymenobacter nivis</name>
    <dbReference type="NCBI Taxonomy" id="1850093"/>
    <lineage>
        <taxon>Bacteria</taxon>
        <taxon>Pseudomonadati</taxon>
        <taxon>Bacteroidota</taxon>
        <taxon>Cytophagia</taxon>
        <taxon>Cytophagales</taxon>
        <taxon>Hymenobacteraceae</taxon>
        <taxon>Hymenobacter</taxon>
    </lineage>
</organism>
<dbReference type="AlphaFoldDB" id="A0A2Z3H352"/>
<reference evidence="2" key="1">
    <citation type="submission" date="2018-04" db="EMBL/GenBank/DDBJ databases">
        <title>Complete genome of Antarctic heterotrophic bacterium Hymenobacter nivis.</title>
        <authorList>
            <person name="Terashima M."/>
        </authorList>
    </citation>
    <scope>NUCLEOTIDE SEQUENCE [LARGE SCALE GENOMIC DNA]</scope>
    <source>
        <strain evidence="2">NBRC 111535</strain>
    </source>
</reference>
<evidence type="ECO:0000313" key="2">
    <source>
        <dbReference type="Proteomes" id="UP000245999"/>
    </source>
</evidence>
<evidence type="ECO:0000313" key="1">
    <source>
        <dbReference type="EMBL" id="AWM35430.1"/>
    </source>
</evidence>
<gene>
    <name evidence="1" type="ORF">DDQ68_14345</name>
</gene>
<dbReference type="EMBL" id="CP029145">
    <property type="protein sequence ID" value="AWM35430.1"/>
    <property type="molecule type" value="Genomic_DNA"/>
</dbReference>
<protein>
    <recommendedName>
        <fullName evidence="3">ABC transporter ATPase</fullName>
    </recommendedName>
</protein>